<dbReference type="UniPathway" id="UPA00232"/>
<evidence type="ECO:0000256" key="1">
    <source>
        <dbReference type="ARBA" id="ARBA00022428"/>
    </source>
</evidence>
<evidence type="ECO:0000313" key="6">
    <source>
        <dbReference type="EMBL" id="EFL49787.1"/>
    </source>
</evidence>
<protein>
    <recommendedName>
        <fullName evidence="5">Demethylmenaquinone methyltransferase</fullName>
        <ecNumber evidence="5">2.1.1.163</ecNumber>
    </recommendedName>
</protein>
<dbReference type="eggNOG" id="COG2226">
    <property type="taxonomic scope" value="Bacteria"/>
</dbReference>
<feature type="binding site" evidence="5">
    <location>
        <position position="64"/>
    </location>
    <ligand>
        <name>S-adenosyl-L-methionine</name>
        <dbReference type="ChEBI" id="CHEBI:59789"/>
    </ligand>
</feature>
<dbReference type="PROSITE" id="PS01183">
    <property type="entry name" value="UBIE_1"/>
    <property type="match status" value="1"/>
</dbReference>
<dbReference type="SUPFAM" id="SSF53335">
    <property type="entry name" value="S-adenosyl-L-methionine-dependent methyltransferases"/>
    <property type="match status" value="1"/>
</dbReference>
<dbReference type="EC" id="2.1.1.163" evidence="5"/>
<name>E1K0U9_SOLFR</name>
<evidence type="ECO:0000256" key="2">
    <source>
        <dbReference type="ARBA" id="ARBA00022603"/>
    </source>
</evidence>
<comment type="caution">
    <text evidence="5">Lacks conserved residue(s) required for the propagation of feature annotation.</text>
</comment>
<dbReference type="Proteomes" id="UP000006250">
    <property type="component" value="Unassembled WGS sequence"/>
</dbReference>
<dbReference type="PANTHER" id="PTHR43591">
    <property type="entry name" value="METHYLTRANSFERASE"/>
    <property type="match status" value="1"/>
</dbReference>
<keyword evidence="3 5" id="KW-0808">Transferase</keyword>
<dbReference type="UniPathway" id="UPA00079">
    <property type="reaction ID" value="UER00169"/>
</dbReference>
<dbReference type="RefSeq" id="WP_005996079.1">
    <property type="nucleotide sequence ID" value="NZ_AECZ01000033.1"/>
</dbReference>
<feature type="binding site" evidence="5">
    <location>
        <position position="83"/>
    </location>
    <ligand>
        <name>S-adenosyl-L-methionine</name>
        <dbReference type="ChEBI" id="CHEBI:59789"/>
    </ligand>
</feature>
<sequence>MADLPTPGDARRVAGMFGRVAGSYDLLNHLLSAGCDIAWRRAMVRALAAPGLPAGPILDLAAGTLDVSLMLAGQCDRPVVAVDPCLPMLARGKTKIPPRLVRRVHPVLGDGLALPLPDASVAGATIAFGIRNIRPREDAFRELARVLRPGGRLMVLEFGTGKRRLWGGCYNFYLRRVLPKIGKLVSGDDEAYLYLAETIREFPDEAALAEQIRQAGFAEVSYRAMTGGIVFLHAGVKAAAD</sequence>
<organism evidence="6 7">
    <name type="scientific">Solidesulfovibrio fructosivorans JJ]</name>
    <dbReference type="NCBI Taxonomy" id="596151"/>
    <lineage>
        <taxon>Bacteria</taxon>
        <taxon>Pseudomonadati</taxon>
        <taxon>Thermodesulfobacteriota</taxon>
        <taxon>Desulfovibrionia</taxon>
        <taxon>Desulfovibrionales</taxon>
        <taxon>Desulfovibrionaceae</taxon>
        <taxon>Solidesulfovibrio</taxon>
    </lineage>
</organism>
<keyword evidence="6" id="KW-0830">Ubiquinone</keyword>
<dbReference type="PANTHER" id="PTHR43591:SF24">
    <property type="entry name" value="2-METHOXY-6-POLYPRENYL-1,4-BENZOQUINOL METHYLASE, MITOCHONDRIAL"/>
    <property type="match status" value="1"/>
</dbReference>
<dbReference type="InterPro" id="IPR023576">
    <property type="entry name" value="UbiE/COQ5_MeTrFase_CS"/>
</dbReference>
<dbReference type="GO" id="GO:0006744">
    <property type="term" value="P:ubiquinone biosynthetic process"/>
    <property type="evidence" value="ECO:0007669"/>
    <property type="project" value="UniProtKB-UniPathway"/>
</dbReference>
<accession>E1K0U9</accession>
<dbReference type="GO" id="GO:0009234">
    <property type="term" value="P:menaquinone biosynthetic process"/>
    <property type="evidence" value="ECO:0007669"/>
    <property type="project" value="UniProtKB-UniRule"/>
</dbReference>
<dbReference type="STRING" id="596151.DesfrDRAFT_3499"/>
<dbReference type="AlphaFoldDB" id="E1K0U9"/>
<evidence type="ECO:0000313" key="7">
    <source>
        <dbReference type="Proteomes" id="UP000006250"/>
    </source>
</evidence>
<keyword evidence="4 5" id="KW-0949">S-adenosyl-L-methionine</keyword>
<dbReference type="OrthoDB" id="9808140at2"/>
<comment type="caution">
    <text evidence="6">The sequence shown here is derived from an EMBL/GenBank/DDBJ whole genome shotgun (WGS) entry which is preliminary data.</text>
</comment>
<comment type="function">
    <text evidence="5">Methyltransferase required for the conversion of demethylmenaquinol (DMKH2) to menaquinol (MKH2).</text>
</comment>
<comment type="catalytic activity">
    <reaction evidence="5">
        <text>a 2-demethylmenaquinol + S-adenosyl-L-methionine = a menaquinol + S-adenosyl-L-homocysteine + H(+)</text>
        <dbReference type="Rhea" id="RHEA:42640"/>
        <dbReference type="Rhea" id="RHEA-COMP:9539"/>
        <dbReference type="Rhea" id="RHEA-COMP:9563"/>
        <dbReference type="ChEBI" id="CHEBI:15378"/>
        <dbReference type="ChEBI" id="CHEBI:18151"/>
        <dbReference type="ChEBI" id="CHEBI:55437"/>
        <dbReference type="ChEBI" id="CHEBI:57856"/>
        <dbReference type="ChEBI" id="CHEBI:59789"/>
        <dbReference type="EC" id="2.1.1.163"/>
    </reaction>
</comment>
<dbReference type="GO" id="GO:0043770">
    <property type="term" value="F:demethylmenaquinone methyltransferase activity"/>
    <property type="evidence" value="ECO:0007669"/>
    <property type="project" value="UniProtKB-UniRule"/>
</dbReference>
<gene>
    <name evidence="5" type="primary">menG</name>
    <name evidence="6" type="ORF">DesfrDRAFT_3499</name>
</gene>
<dbReference type="PROSITE" id="PS01184">
    <property type="entry name" value="UBIE_2"/>
    <property type="match status" value="1"/>
</dbReference>
<keyword evidence="2 5" id="KW-0489">Methyltransferase</keyword>
<dbReference type="GO" id="GO:0032259">
    <property type="term" value="P:methylation"/>
    <property type="evidence" value="ECO:0007669"/>
    <property type="project" value="UniProtKB-KW"/>
</dbReference>
<dbReference type="Pfam" id="PF01209">
    <property type="entry name" value="Ubie_methyltran"/>
    <property type="match status" value="1"/>
</dbReference>
<dbReference type="CDD" id="cd02440">
    <property type="entry name" value="AdoMet_MTases"/>
    <property type="match status" value="1"/>
</dbReference>
<evidence type="ECO:0000256" key="4">
    <source>
        <dbReference type="ARBA" id="ARBA00022691"/>
    </source>
</evidence>
<dbReference type="InterPro" id="IPR004033">
    <property type="entry name" value="UbiE/COQ5_MeTrFase"/>
</dbReference>
<comment type="similarity">
    <text evidence="5">Belongs to the class I-like SAM-binding methyltransferase superfamily. MenG/UbiE family.</text>
</comment>
<dbReference type="NCBIfam" id="TIGR01934">
    <property type="entry name" value="MenG_MenH_UbiE"/>
    <property type="match status" value="1"/>
</dbReference>
<dbReference type="InterPro" id="IPR029063">
    <property type="entry name" value="SAM-dependent_MTases_sf"/>
</dbReference>
<reference evidence="6 7" key="1">
    <citation type="submission" date="2010-08" db="EMBL/GenBank/DDBJ databases">
        <title>The draft genome of Desulfovibrio fructosovorans JJ.</title>
        <authorList>
            <consortium name="US DOE Joint Genome Institute (JGI-PGF)"/>
            <person name="Lucas S."/>
            <person name="Copeland A."/>
            <person name="Lapidus A."/>
            <person name="Cheng J.-F."/>
            <person name="Bruce D."/>
            <person name="Goodwin L."/>
            <person name="Pitluck S."/>
            <person name="Land M.L."/>
            <person name="Hauser L."/>
            <person name="Chang Y.-J."/>
            <person name="Jeffries C."/>
            <person name="Wall J.D."/>
            <person name="Stahl D.A."/>
            <person name="Arkin A.P."/>
            <person name="Dehal P."/>
            <person name="Stolyar S.M."/>
            <person name="Hazen T.C."/>
            <person name="Woyke T.J."/>
        </authorList>
    </citation>
    <scope>NUCLEOTIDE SEQUENCE [LARGE SCALE GENOMIC DNA]</scope>
    <source>
        <strain evidence="6 7">JJ</strain>
    </source>
</reference>
<dbReference type="Gene3D" id="3.40.50.150">
    <property type="entry name" value="Vaccinia Virus protein VP39"/>
    <property type="match status" value="1"/>
</dbReference>
<evidence type="ECO:0000256" key="5">
    <source>
        <dbReference type="HAMAP-Rule" id="MF_01813"/>
    </source>
</evidence>
<dbReference type="EMBL" id="AECZ01000033">
    <property type="protein sequence ID" value="EFL49787.1"/>
    <property type="molecule type" value="Genomic_DNA"/>
</dbReference>
<keyword evidence="1 5" id="KW-0474">Menaquinone biosynthesis</keyword>
<dbReference type="HAMAP" id="MF_01813">
    <property type="entry name" value="MenG_UbiE_methyltr"/>
    <property type="match status" value="1"/>
</dbReference>
<feature type="binding site" evidence="5">
    <location>
        <begin position="110"/>
        <end position="111"/>
    </location>
    <ligand>
        <name>S-adenosyl-L-methionine</name>
        <dbReference type="ChEBI" id="CHEBI:59789"/>
    </ligand>
</feature>
<comment type="pathway">
    <text evidence="5">Quinol/quinone metabolism; menaquinone biosynthesis; menaquinol from 1,4-dihydroxy-2-naphthoate: step 2/2.</text>
</comment>
<evidence type="ECO:0000256" key="3">
    <source>
        <dbReference type="ARBA" id="ARBA00022679"/>
    </source>
</evidence>
<proteinExistence type="inferred from homology"/>
<keyword evidence="7" id="KW-1185">Reference proteome</keyword>
<dbReference type="PROSITE" id="PS51608">
    <property type="entry name" value="SAM_MT_UBIE"/>
    <property type="match status" value="1"/>
</dbReference>